<dbReference type="Pfam" id="PF07837">
    <property type="entry name" value="FTCD_N"/>
    <property type="match status" value="1"/>
</dbReference>
<dbReference type="Gene3D" id="3.30.990.10">
    <property type="entry name" value="Formiminotransferase, N-terminal subdomain"/>
    <property type="match status" value="1"/>
</dbReference>
<dbReference type="PaxDb" id="2903-EOD41767"/>
<dbReference type="Proteomes" id="UP000013827">
    <property type="component" value="Unassembled WGS sequence"/>
</dbReference>
<dbReference type="HOGENOM" id="CLU_1301691_0_0_1"/>
<protein>
    <recommendedName>
        <fullName evidence="1">Formiminotransferase N-terminal subdomain domain-containing protein</fullName>
    </recommendedName>
</protein>
<evidence type="ECO:0000313" key="3">
    <source>
        <dbReference type="Proteomes" id="UP000013827"/>
    </source>
</evidence>
<dbReference type="EnsemblProtists" id="EOD41767">
    <property type="protein sequence ID" value="EOD41767"/>
    <property type="gene ID" value="EMIHUDRAFT_94995"/>
</dbReference>
<dbReference type="SUPFAM" id="SSF55116">
    <property type="entry name" value="Formiminotransferase domain of formiminotransferase-cyclodeaminase"/>
    <property type="match status" value="1"/>
</dbReference>
<dbReference type="GO" id="GO:0016740">
    <property type="term" value="F:transferase activity"/>
    <property type="evidence" value="ECO:0007669"/>
    <property type="project" value="InterPro"/>
</dbReference>
<dbReference type="STRING" id="2903.R1E2X1"/>
<accession>A0A0D3L182</accession>
<dbReference type="GO" id="GO:0005542">
    <property type="term" value="F:folic acid binding"/>
    <property type="evidence" value="ECO:0007669"/>
    <property type="project" value="InterPro"/>
</dbReference>
<dbReference type="InterPro" id="IPR022384">
    <property type="entry name" value="FormiminoTrfase_cat_dom_sf"/>
</dbReference>
<dbReference type="AlphaFoldDB" id="A0A0D3L182"/>
<dbReference type="GeneID" id="17287037"/>
<dbReference type="PANTHER" id="PTHR12234:SF1">
    <property type="entry name" value="FORMIMINOTRANSFERASE N-TERMINAL SUBDOMAIN-CONTAINING PROTEIN"/>
    <property type="match status" value="1"/>
</dbReference>
<dbReference type="InterPro" id="IPR012886">
    <property type="entry name" value="Formiminotransferase_N"/>
</dbReference>
<dbReference type="OMA" id="MEICCRI"/>
<dbReference type="InterPro" id="IPR037064">
    <property type="entry name" value="Formiminotransferase_N_sf"/>
</dbReference>
<reference evidence="2" key="2">
    <citation type="submission" date="2024-10" db="UniProtKB">
        <authorList>
            <consortium name="EnsemblProtists"/>
        </authorList>
    </citation>
    <scope>IDENTIFICATION</scope>
</reference>
<sequence>MVAFMPLSEERCEAIAGQLESCDDLAWQLGASLGGLGVPVLMYGGRAGRSLLATRRGTSFFASTRRAAPREAAAELPFDFGPEELPQRSGVSIVGAMPYVTNYNIQVEAATLADCRVAAAAVREEFGVQVMALPHEEGTHEIGCNLQAARGRDSPPTRLVLEAVRASLPRGAQVAKEYVVGLTPGEALGRFCGETAAPHPNAPWRYDCSLDS</sequence>
<dbReference type="RefSeq" id="XP_005794196.1">
    <property type="nucleotide sequence ID" value="XM_005794139.1"/>
</dbReference>
<dbReference type="KEGG" id="ehx:EMIHUDRAFT_94995"/>
<name>A0A0D3L182_EMIH1</name>
<evidence type="ECO:0000259" key="1">
    <source>
        <dbReference type="Pfam" id="PF07837"/>
    </source>
</evidence>
<reference evidence="3" key="1">
    <citation type="journal article" date="2013" name="Nature">
        <title>Pan genome of the phytoplankton Emiliania underpins its global distribution.</title>
        <authorList>
            <person name="Read B.A."/>
            <person name="Kegel J."/>
            <person name="Klute M.J."/>
            <person name="Kuo A."/>
            <person name="Lefebvre S.C."/>
            <person name="Maumus F."/>
            <person name="Mayer C."/>
            <person name="Miller J."/>
            <person name="Monier A."/>
            <person name="Salamov A."/>
            <person name="Young J."/>
            <person name="Aguilar M."/>
            <person name="Claverie J.M."/>
            <person name="Frickenhaus S."/>
            <person name="Gonzalez K."/>
            <person name="Herman E.K."/>
            <person name="Lin Y.C."/>
            <person name="Napier J."/>
            <person name="Ogata H."/>
            <person name="Sarno A.F."/>
            <person name="Shmutz J."/>
            <person name="Schroeder D."/>
            <person name="de Vargas C."/>
            <person name="Verret F."/>
            <person name="von Dassow P."/>
            <person name="Valentin K."/>
            <person name="Van de Peer Y."/>
            <person name="Wheeler G."/>
            <person name="Dacks J.B."/>
            <person name="Delwiche C.F."/>
            <person name="Dyhrman S.T."/>
            <person name="Glockner G."/>
            <person name="John U."/>
            <person name="Richards T."/>
            <person name="Worden A.Z."/>
            <person name="Zhang X."/>
            <person name="Grigoriev I.V."/>
            <person name="Allen A.E."/>
            <person name="Bidle K."/>
            <person name="Borodovsky M."/>
            <person name="Bowler C."/>
            <person name="Brownlee C."/>
            <person name="Cock J.M."/>
            <person name="Elias M."/>
            <person name="Gladyshev V.N."/>
            <person name="Groth M."/>
            <person name="Guda C."/>
            <person name="Hadaegh A."/>
            <person name="Iglesias-Rodriguez M.D."/>
            <person name="Jenkins J."/>
            <person name="Jones B.M."/>
            <person name="Lawson T."/>
            <person name="Leese F."/>
            <person name="Lindquist E."/>
            <person name="Lobanov A."/>
            <person name="Lomsadze A."/>
            <person name="Malik S.B."/>
            <person name="Marsh M.E."/>
            <person name="Mackinder L."/>
            <person name="Mock T."/>
            <person name="Mueller-Roeber B."/>
            <person name="Pagarete A."/>
            <person name="Parker M."/>
            <person name="Probert I."/>
            <person name="Quesneville H."/>
            <person name="Raines C."/>
            <person name="Rensing S.A."/>
            <person name="Riano-Pachon D.M."/>
            <person name="Richier S."/>
            <person name="Rokitta S."/>
            <person name="Shiraiwa Y."/>
            <person name="Soanes D.M."/>
            <person name="van der Giezen M."/>
            <person name="Wahlund T.M."/>
            <person name="Williams B."/>
            <person name="Wilson W."/>
            <person name="Wolfe G."/>
            <person name="Wurch L.L."/>
        </authorList>
    </citation>
    <scope>NUCLEOTIDE SEQUENCE</scope>
</reference>
<organism evidence="2 3">
    <name type="scientific">Emiliania huxleyi (strain CCMP1516)</name>
    <dbReference type="NCBI Taxonomy" id="280463"/>
    <lineage>
        <taxon>Eukaryota</taxon>
        <taxon>Haptista</taxon>
        <taxon>Haptophyta</taxon>
        <taxon>Prymnesiophyceae</taxon>
        <taxon>Isochrysidales</taxon>
        <taxon>Noelaerhabdaceae</taxon>
        <taxon>Emiliania</taxon>
    </lineage>
</organism>
<evidence type="ECO:0000313" key="2">
    <source>
        <dbReference type="EnsemblProtists" id="EOD41767"/>
    </source>
</evidence>
<feature type="domain" description="Formiminotransferase N-terminal subdomain" evidence="1">
    <location>
        <begin position="18"/>
        <end position="96"/>
    </location>
</feature>
<dbReference type="InterPro" id="IPR051623">
    <property type="entry name" value="FTCD"/>
</dbReference>
<dbReference type="PANTHER" id="PTHR12234">
    <property type="entry name" value="FORMIMINOTRANSFERASE-CYCLODEAMINASE"/>
    <property type="match status" value="1"/>
</dbReference>
<keyword evidence="3" id="KW-1185">Reference proteome</keyword>
<proteinExistence type="predicted"/>